<organism evidence="6 7">
    <name type="scientific">Pokkaliibacter plantistimulans</name>
    <dbReference type="NCBI Taxonomy" id="1635171"/>
    <lineage>
        <taxon>Bacteria</taxon>
        <taxon>Pseudomonadati</taxon>
        <taxon>Pseudomonadota</taxon>
        <taxon>Gammaproteobacteria</taxon>
        <taxon>Oceanospirillales</taxon>
        <taxon>Balneatrichaceae</taxon>
        <taxon>Pokkaliibacter</taxon>
    </lineage>
</organism>
<dbReference type="CDD" id="cd06301">
    <property type="entry name" value="PBP1_rhizopine_binding-like"/>
    <property type="match status" value="1"/>
</dbReference>
<dbReference type="InterPro" id="IPR028082">
    <property type="entry name" value="Peripla_BP_I"/>
</dbReference>
<evidence type="ECO:0000313" key="6">
    <source>
        <dbReference type="EMBL" id="PXF30966.1"/>
    </source>
</evidence>
<comment type="subcellular location">
    <subcellularLocation>
        <location evidence="1">Cell envelope</location>
    </subcellularLocation>
</comment>
<comment type="similarity">
    <text evidence="2">Belongs to the bacterial solute-binding protein 2 family.</text>
</comment>
<evidence type="ECO:0000259" key="5">
    <source>
        <dbReference type="Pfam" id="PF13407"/>
    </source>
</evidence>
<dbReference type="PANTHER" id="PTHR46847:SF1">
    <property type="entry name" value="D-ALLOSE-BINDING PERIPLASMIC PROTEIN-RELATED"/>
    <property type="match status" value="1"/>
</dbReference>
<evidence type="ECO:0000313" key="7">
    <source>
        <dbReference type="Proteomes" id="UP000248090"/>
    </source>
</evidence>
<comment type="caution">
    <text evidence="6">The sequence shown here is derived from an EMBL/GenBank/DDBJ whole genome shotgun (WGS) entry which is preliminary data.</text>
</comment>
<sequence length="306" mass="32941">MNTKKLLLALSISAISSTSAMASTLGVSMAYFDDNFLTIVRNNMSDEAKKQSTEINFEDAQGDIGRQVSQIQNFIASGVDAIIVNPVDSAATGKMIKLATEAKIPLVFVNRKPDSDKLPEGVAFVGSNELDSGTLEMQELAKLAGEKGNVAIMVGELGTNAAQLRTKDVEDVVAKHPDMKIVEKQVANWSRNEAIDLMTNWLTNGTKIDVIAANNDEMAIGAIMALQQAGVDPKPYFIGGVDATPDALTEIEKGNLDVTVFQDAAGQGAGSVDVALKMAKGENVEQWNWIPFQLVTPENYKQFMKN</sequence>
<dbReference type="Proteomes" id="UP000248090">
    <property type="component" value="Unassembled WGS sequence"/>
</dbReference>
<gene>
    <name evidence="6" type="ORF">WH50_11995</name>
</gene>
<evidence type="ECO:0000256" key="3">
    <source>
        <dbReference type="ARBA" id="ARBA00022729"/>
    </source>
</evidence>
<dbReference type="Pfam" id="PF13407">
    <property type="entry name" value="Peripla_BP_4"/>
    <property type="match status" value="1"/>
</dbReference>
<dbReference type="PANTHER" id="PTHR46847">
    <property type="entry name" value="D-ALLOSE-BINDING PERIPLASMIC PROTEIN-RELATED"/>
    <property type="match status" value="1"/>
</dbReference>
<dbReference type="InterPro" id="IPR025997">
    <property type="entry name" value="SBP_2_dom"/>
</dbReference>
<keyword evidence="3 4" id="KW-0732">Signal</keyword>
<name>A0ABX5M078_9GAMM</name>
<keyword evidence="7" id="KW-1185">Reference proteome</keyword>
<dbReference type="SUPFAM" id="SSF53822">
    <property type="entry name" value="Periplasmic binding protein-like I"/>
    <property type="match status" value="1"/>
</dbReference>
<evidence type="ECO:0000256" key="2">
    <source>
        <dbReference type="ARBA" id="ARBA00007639"/>
    </source>
</evidence>
<dbReference type="RefSeq" id="WP_110187532.1">
    <property type="nucleotide sequence ID" value="NZ_CP177354.1"/>
</dbReference>
<protein>
    <submittedName>
        <fullName evidence="6">Rhizopine-binding protein</fullName>
    </submittedName>
</protein>
<feature type="domain" description="Periplasmic binding protein" evidence="5">
    <location>
        <begin position="26"/>
        <end position="282"/>
    </location>
</feature>
<dbReference type="Gene3D" id="3.40.50.2300">
    <property type="match status" value="2"/>
</dbReference>
<feature type="chain" id="PRO_5045855109" evidence="4">
    <location>
        <begin position="23"/>
        <end position="306"/>
    </location>
</feature>
<accession>A0ABX5M078</accession>
<evidence type="ECO:0000256" key="4">
    <source>
        <dbReference type="SAM" id="SignalP"/>
    </source>
</evidence>
<evidence type="ECO:0000256" key="1">
    <source>
        <dbReference type="ARBA" id="ARBA00004196"/>
    </source>
</evidence>
<dbReference type="EMBL" id="LAPT01000055">
    <property type="protein sequence ID" value="PXF30966.1"/>
    <property type="molecule type" value="Genomic_DNA"/>
</dbReference>
<feature type="signal peptide" evidence="4">
    <location>
        <begin position="1"/>
        <end position="22"/>
    </location>
</feature>
<reference evidence="6 7" key="1">
    <citation type="submission" date="2015-03" db="EMBL/GenBank/DDBJ databases">
        <authorList>
            <person name="Krishnan R."/>
            <person name="Midha S."/>
            <person name="Patil P.B."/>
            <person name="Rameshkumar N."/>
        </authorList>
    </citation>
    <scope>NUCLEOTIDE SEQUENCE [LARGE SCALE GENOMIC DNA]</scope>
    <source>
        <strain evidence="6 7">L1E11</strain>
    </source>
</reference>
<proteinExistence type="inferred from homology"/>